<evidence type="ECO:0000256" key="1">
    <source>
        <dbReference type="ARBA" id="ARBA00022679"/>
    </source>
</evidence>
<organism evidence="8 9">
    <name type="scientific">Coffea arabica</name>
    <name type="common">Arabian coffee</name>
    <dbReference type="NCBI Taxonomy" id="13443"/>
    <lineage>
        <taxon>Eukaryota</taxon>
        <taxon>Viridiplantae</taxon>
        <taxon>Streptophyta</taxon>
        <taxon>Embryophyta</taxon>
        <taxon>Tracheophyta</taxon>
        <taxon>Spermatophyta</taxon>
        <taxon>Magnoliopsida</taxon>
        <taxon>eudicotyledons</taxon>
        <taxon>Gunneridae</taxon>
        <taxon>Pentapetalae</taxon>
        <taxon>asterids</taxon>
        <taxon>lamiids</taxon>
        <taxon>Gentianales</taxon>
        <taxon>Rubiaceae</taxon>
        <taxon>Ixoroideae</taxon>
        <taxon>Gardenieae complex</taxon>
        <taxon>Bertiereae - Coffeeae clade</taxon>
        <taxon>Coffeeae</taxon>
        <taxon>Coffea</taxon>
    </lineage>
</organism>
<reference evidence="9" key="1">
    <citation type="submission" date="2025-08" db="UniProtKB">
        <authorList>
            <consortium name="RefSeq"/>
        </authorList>
    </citation>
    <scope>IDENTIFICATION</scope>
    <source>
        <tissue evidence="9">Leaves</tissue>
    </source>
</reference>
<keyword evidence="3" id="KW-0540">Nuclease</keyword>
<keyword evidence="8" id="KW-1185">Reference proteome</keyword>
<evidence type="ECO:0000313" key="9">
    <source>
        <dbReference type="RefSeq" id="XP_071906082.1"/>
    </source>
</evidence>
<proteinExistence type="predicted"/>
<dbReference type="GeneID" id="140007270"/>
<evidence type="ECO:0000313" key="8">
    <source>
        <dbReference type="Proteomes" id="UP001652660"/>
    </source>
</evidence>
<dbReference type="InterPro" id="IPR036397">
    <property type="entry name" value="RNaseH_sf"/>
</dbReference>
<name>A0ABM4UFM3_COFAR</name>
<dbReference type="InterPro" id="IPR043502">
    <property type="entry name" value="DNA/RNA_pol_sf"/>
</dbReference>
<evidence type="ECO:0000259" key="7">
    <source>
        <dbReference type="Pfam" id="PF17917"/>
    </source>
</evidence>
<accession>A0ABM4UFM3</accession>
<protein>
    <recommendedName>
        <fullName evidence="7">Reverse transcriptase RNase H-like domain-containing protein</fullName>
    </recommendedName>
</protein>
<sequence length="389" mass="45534">MAFEFDVECERAFDKLKELLTSPPIIQLPNWNLPFEIICDASDHAVGVVLGQKVGKAAHAIYYSSRALNETQLNNSTTENELLAIIFALEKFRLYLLGFKVIVFSDHTALRYLMTKKDAKPRLIQWRLLLQEFDLKIRDKRGAKNLVADHLSRVPVIVEEFSLKEAFPDEHLLFVNFSLPCYADIVNYLVTNQFPAGWSKAQKDKLKGDAKYFIWDDPYLWKRCADQIMRRCVSNREIKSILKKMVRPNRKDWSLRLDDALCAYRMAYQTPIGMSPYSLVYGKLCHLPMEFEYKAFWMIKQCNMNLEEAGTHQKLDLQELKEIKNEAYENAPIYKERIRVFHDQQISRKTFEVGQNVLYTNLESSYFQVNYVPIGLDLFLLIMSFTMVQ</sequence>
<dbReference type="Gene3D" id="3.30.420.10">
    <property type="entry name" value="Ribonuclease H-like superfamily/Ribonuclease H"/>
    <property type="match status" value="1"/>
</dbReference>
<gene>
    <name evidence="9" type="primary">LOC140007270</name>
</gene>
<evidence type="ECO:0000256" key="2">
    <source>
        <dbReference type="ARBA" id="ARBA00022695"/>
    </source>
</evidence>
<dbReference type="SUPFAM" id="SSF56672">
    <property type="entry name" value="DNA/RNA polymerases"/>
    <property type="match status" value="1"/>
</dbReference>
<dbReference type="PANTHER" id="PTHR34072">
    <property type="entry name" value="ENZYMATIC POLYPROTEIN-RELATED"/>
    <property type="match status" value="1"/>
</dbReference>
<evidence type="ECO:0000256" key="6">
    <source>
        <dbReference type="ARBA" id="ARBA00022918"/>
    </source>
</evidence>
<feature type="domain" description="Reverse transcriptase RNase H-like" evidence="7">
    <location>
        <begin position="32"/>
        <end position="133"/>
    </location>
</feature>
<dbReference type="RefSeq" id="XP_071906082.1">
    <property type="nucleotide sequence ID" value="XM_072049981.1"/>
</dbReference>
<dbReference type="Proteomes" id="UP001652660">
    <property type="component" value="Chromosome 5c"/>
</dbReference>
<dbReference type="SUPFAM" id="SSF53098">
    <property type="entry name" value="Ribonuclease H-like"/>
    <property type="match status" value="1"/>
</dbReference>
<evidence type="ECO:0000256" key="5">
    <source>
        <dbReference type="ARBA" id="ARBA00022801"/>
    </source>
</evidence>
<keyword evidence="5" id="KW-0378">Hydrolase</keyword>
<keyword evidence="4" id="KW-0255">Endonuclease</keyword>
<keyword evidence="2" id="KW-0548">Nucleotidyltransferase</keyword>
<evidence type="ECO:0000256" key="4">
    <source>
        <dbReference type="ARBA" id="ARBA00022759"/>
    </source>
</evidence>
<dbReference type="CDD" id="cd09274">
    <property type="entry name" value="RNase_HI_RT_Ty3"/>
    <property type="match status" value="1"/>
</dbReference>
<evidence type="ECO:0000256" key="3">
    <source>
        <dbReference type="ARBA" id="ARBA00022722"/>
    </source>
</evidence>
<dbReference type="Gene3D" id="3.10.20.370">
    <property type="match status" value="1"/>
</dbReference>
<dbReference type="PANTHER" id="PTHR34072:SF57">
    <property type="entry name" value="RNA-DIRECTED DNA POLYMERASE"/>
    <property type="match status" value="1"/>
</dbReference>
<dbReference type="InterPro" id="IPR012337">
    <property type="entry name" value="RNaseH-like_sf"/>
</dbReference>
<dbReference type="Pfam" id="PF17917">
    <property type="entry name" value="RT_RNaseH"/>
    <property type="match status" value="1"/>
</dbReference>
<dbReference type="InterPro" id="IPR041373">
    <property type="entry name" value="RT_RNaseH"/>
</dbReference>
<keyword evidence="1" id="KW-0808">Transferase</keyword>
<keyword evidence="6" id="KW-0695">RNA-directed DNA polymerase</keyword>